<evidence type="ECO:0000313" key="2">
    <source>
        <dbReference type="EMBL" id="EGF27933.1"/>
    </source>
</evidence>
<evidence type="ECO:0000313" key="3">
    <source>
        <dbReference type="Proteomes" id="UP000006222"/>
    </source>
</evidence>
<dbReference type="PATRIC" id="fig|991778.3.peg.2254"/>
<organism evidence="2 3">
    <name type="scientific">Rhodopirellula baltica WH47</name>
    <dbReference type="NCBI Taxonomy" id="991778"/>
    <lineage>
        <taxon>Bacteria</taxon>
        <taxon>Pseudomonadati</taxon>
        <taxon>Planctomycetota</taxon>
        <taxon>Planctomycetia</taxon>
        <taxon>Pirellulales</taxon>
        <taxon>Pirellulaceae</taxon>
        <taxon>Rhodopirellula</taxon>
    </lineage>
</organism>
<dbReference type="Proteomes" id="UP000006222">
    <property type="component" value="Unassembled WGS sequence"/>
</dbReference>
<proteinExistence type="predicted"/>
<feature type="compositionally biased region" description="Basic and acidic residues" evidence="1">
    <location>
        <begin position="1"/>
        <end position="12"/>
    </location>
</feature>
<feature type="region of interest" description="Disordered" evidence="1">
    <location>
        <begin position="1"/>
        <end position="38"/>
    </location>
</feature>
<dbReference type="EMBL" id="AFAR01000122">
    <property type="protein sequence ID" value="EGF27933.1"/>
    <property type="molecule type" value="Genomic_DNA"/>
</dbReference>
<sequence length="55" mass="6515">MSRRAVGRESPAHHSYRPGLLRSCIQKRQNQKNRYTQRFRKTRSLLPVLPGLRVL</sequence>
<accession>F2AQZ9</accession>
<name>F2AQZ9_RHOBT</name>
<protein>
    <submittedName>
        <fullName evidence="2">Uncharacterized protein</fullName>
    </submittedName>
</protein>
<dbReference type="AlphaFoldDB" id="F2AQZ9"/>
<comment type="caution">
    <text evidence="2">The sequence shown here is derived from an EMBL/GenBank/DDBJ whole genome shotgun (WGS) entry which is preliminary data.</text>
</comment>
<reference evidence="2 3" key="1">
    <citation type="journal article" date="2013" name="Mar. Genomics">
        <title>Expression of sulfatases in Rhodopirellula baltica and the diversity of sulfatases in the genus Rhodopirellula.</title>
        <authorList>
            <person name="Wegner C.E."/>
            <person name="Richter-Heitmann T."/>
            <person name="Klindworth A."/>
            <person name="Klockow C."/>
            <person name="Richter M."/>
            <person name="Achstetter T."/>
            <person name="Glockner F.O."/>
            <person name="Harder J."/>
        </authorList>
    </citation>
    <scope>NUCLEOTIDE SEQUENCE [LARGE SCALE GENOMIC DNA]</scope>
    <source>
        <strain evidence="2 3">WH47</strain>
    </source>
</reference>
<evidence type="ECO:0000256" key="1">
    <source>
        <dbReference type="SAM" id="MobiDB-lite"/>
    </source>
</evidence>
<gene>
    <name evidence="2" type="ORF">RBWH47_05676</name>
</gene>
<feature type="compositionally biased region" description="Basic residues" evidence="1">
    <location>
        <begin position="29"/>
        <end position="38"/>
    </location>
</feature>